<comment type="caution">
    <text evidence="2">The sequence shown here is derived from an EMBL/GenBank/DDBJ whole genome shotgun (WGS) entry which is preliminary data.</text>
</comment>
<reference evidence="3" key="1">
    <citation type="submission" date="2023-07" db="EMBL/GenBank/DDBJ databases">
        <title>Whole genome shotgun sequence of Streptomyces spororaveus NBRC 15456.</title>
        <authorList>
            <person name="Komaki H."/>
            <person name="Tamura T."/>
        </authorList>
    </citation>
    <scope>NUCLEOTIDE SEQUENCE [LARGE SCALE GENOMIC DNA]</scope>
    <source>
        <strain evidence="3">NBRC 15456</strain>
    </source>
</reference>
<dbReference type="RefSeq" id="WP_202197489.1">
    <property type="nucleotide sequence ID" value="NZ_BAAATO010000056.1"/>
</dbReference>
<dbReference type="Proteomes" id="UP000608522">
    <property type="component" value="Unassembled WGS sequence"/>
</dbReference>
<gene>
    <name evidence="2" type="ORF">Sspor_05330</name>
</gene>
<protein>
    <recommendedName>
        <fullName evidence="1">DUF4158 domain-containing protein</fullName>
    </recommendedName>
</protein>
<keyword evidence="3" id="KW-1185">Reference proteome</keyword>
<dbReference type="Pfam" id="PF13700">
    <property type="entry name" value="DUF4158"/>
    <property type="match status" value="1"/>
</dbReference>
<dbReference type="InterPro" id="IPR025296">
    <property type="entry name" value="DUF4158"/>
</dbReference>
<sequence>MATRVFSDEELEGLRSFPAIGKDELIRYFTLAPADVAFLRKFLRPQTVLGAAVQLCTLPCPELLSSRALGCAGTRMLRVASCSESNCPAAI</sequence>
<dbReference type="EMBL" id="BNED01000003">
    <property type="protein sequence ID" value="GHI74972.1"/>
    <property type="molecule type" value="Genomic_DNA"/>
</dbReference>
<name>A0ABQ3T460_9ACTN</name>
<accession>A0ABQ3T460</accession>
<evidence type="ECO:0000313" key="3">
    <source>
        <dbReference type="Proteomes" id="UP000608522"/>
    </source>
</evidence>
<organism evidence="2 3">
    <name type="scientific">Streptomyces spororaveus</name>
    <dbReference type="NCBI Taxonomy" id="284039"/>
    <lineage>
        <taxon>Bacteria</taxon>
        <taxon>Bacillati</taxon>
        <taxon>Actinomycetota</taxon>
        <taxon>Actinomycetes</taxon>
        <taxon>Kitasatosporales</taxon>
        <taxon>Streptomycetaceae</taxon>
        <taxon>Streptomyces</taxon>
    </lineage>
</organism>
<evidence type="ECO:0000259" key="1">
    <source>
        <dbReference type="Pfam" id="PF13700"/>
    </source>
</evidence>
<proteinExistence type="predicted"/>
<evidence type="ECO:0000313" key="2">
    <source>
        <dbReference type="EMBL" id="GHI74972.1"/>
    </source>
</evidence>
<feature type="domain" description="DUF4158" evidence="1">
    <location>
        <begin position="6"/>
        <end position="62"/>
    </location>
</feature>